<proteinExistence type="predicted"/>
<name>A0A2V1D4U1_9PLEO</name>
<evidence type="ECO:0000259" key="4">
    <source>
        <dbReference type="PROSITE" id="PS50048"/>
    </source>
</evidence>
<accession>A0A2V1D4U1</accession>
<feature type="region of interest" description="Disordered" evidence="3">
    <location>
        <begin position="211"/>
        <end position="252"/>
    </location>
</feature>
<evidence type="ECO:0000313" key="5">
    <source>
        <dbReference type="EMBL" id="PVH92244.1"/>
    </source>
</evidence>
<dbReference type="SUPFAM" id="SSF57701">
    <property type="entry name" value="Zn2/Cys6 DNA-binding domain"/>
    <property type="match status" value="1"/>
</dbReference>
<dbReference type="GO" id="GO:0003677">
    <property type="term" value="F:DNA binding"/>
    <property type="evidence" value="ECO:0007669"/>
    <property type="project" value="InterPro"/>
</dbReference>
<evidence type="ECO:0000256" key="3">
    <source>
        <dbReference type="SAM" id="MobiDB-lite"/>
    </source>
</evidence>
<dbReference type="InterPro" id="IPR053230">
    <property type="entry name" value="Trans_reg_galc"/>
</dbReference>
<dbReference type="Gene3D" id="4.10.240.10">
    <property type="entry name" value="Zn(2)-C6 fungal-type DNA-binding domain"/>
    <property type="match status" value="1"/>
</dbReference>
<dbReference type="GO" id="GO:0008270">
    <property type="term" value="F:zinc ion binding"/>
    <property type="evidence" value="ECO:0007669"/>
    <property type="project" value="InterPro"/>
</dbReference>
<evidence type="ECO:0000313" key="6">
    <source>
        <dbReference type="Proteomes" id="UP000244855"/>
    </source>
</evidence>
<dbReference type="CDD" id="cd00067">
    <property type="entry name" value="GAL4"/>
    <property type="match status" value="1"/>
</dbReference>
<dbReference type="PROSITE" id="PS00463">
    <property type="entry name" value="ZN2_CY6_FUNGAL_1"/>
    <property type="match status" value="1"/>
</dbReference>
<keyword evidence="2" id="KW-0539">Nucleus</keyword>
<dbReference type="PANTHER" id="PTHR47654">
    <property type="entry name" value="ZN(II)2CYS6 TRANSCRIPTION FACTOR (EUROFUNG)-RELATED"/>
    <property type="match status" value="1"/>
</dbReference>
<reference evidence="5 6" key="1">
    <citation type="journal article" date="2018" name="Sci. Rep.">
        <title>Comparative genomics provides insights into the lifestyle and reveals functional heterogeneity of dark septate endophytic fungi.</title>
        <authorList>
            <person name="Knapp D.G."/>
            <person name="Nemeth J.B."/>
            <person name="Barry K."/>
            <person name="Hainaut M."/>
            <person name="Henrissat B."/>
            <person name="Johnson J."/>
            <person name="Kuo A."/>
            <person name="Lim J.H.P."/>
            <person name="Lipzen A."/>
            <person name="Nolan M."/>
            <person name="Ohm R.A."/>
            <person name="Tamas L."/>
            <person name="Grigoriev I.V."/>
            <person name="Spatafora J.W."/>
            <person name="Nagy L.G."/>
            <person name="Kovacs G.M."/>
        </authorList>
    </citation>
    <scope>NUCLEOTIDE SEQUENCE [LARGE SCALE GENOMIC DNA]</scope>
    <source>
        <strain evidence="5 6">DSE2036</strain>
    </source>
</reference>
<sequence length="653" mass="72896">MSLLQPPRCFLFRVMDGQSNEAKVAIPRLGRRKNDREPIHNRIATKRVAKACSNCRSRKVRCSGEQPRCQNCANQSVLCIYPQARKDRLKDATEHVDRLVTLLKDLNAHVDNSGQQKIDEFLGLLGENASATKTTTDTAKDWSVGRPTTTVKYQDTSTEAGVTRSVGSNDDLGLVDEDLFQSHKSRATGFVGQNSEVQWFRNLKNKIESAERARPTNRLRYGPPGSSSEAAAQRVDASHARQKPSQPGNIPHVSHVSDSSFYLDGDDFEVDVVVDPYELPLPEIAEVLFNFYMQTVHTSFPVLPKTFTVQFYKYNESVKQGRPYQLPESWRAILNLVLAIGAQYSHLAQTEWRAHENDHVLYMTRAVRILGLDRMVASPAAPTLPLIQATGLLSLYYLTVGQVSRAWITIGISLRFALTVGLHLRNDDPSAPSSKKEDLVRTWWSLHSIENLLCTLVGRPCVITNDQCTVPLPYMLLSELAGHNNTNSLIDLDYQNRQGDLPTRNAFSSQVATENVAHSTFLGASVAMSIITEKGLSKLYSPQTSVNSWKQIQKEIDALSKELDGWATALPAGLRPVHSAHESRVQREQLLLSFQYHSAKVLIYRPCLCRLEQRITGQSEASAYFNQKTAEACVHAAQAMTILLPDEPDLAFV</sequence>
<dbReference type="InterPro" id="IPR007219">
    <property type="entry name" value="XnlR_reg_dom"/>
</dbReference>
<keyword evidence="6" id="KW-1185">Reference proteome</keyword>
<dbReference type="Pfam" id="PF00172">
    <property type="entry name" value="Zn_clus"/>
    <property type="match status" value="1"/>
</dbReference>
<evidence type="ECO:0000256" key="2">
    <source>
        <dbReference type="ARBA" id="ARBA00023242"/>
    </source>
</evidence>
<evidence type="ECO:0000256" key="1">
    <source>
        <dbReference type="ARBA" id="ARBA00022723"/>
    </source>
</evidence>
<dbReference type="SMART" id="SM00066">
    <property type="entry name" value="GAL4"/>
    <property type="match status" value="1"/>
</dbReference>
<dbReference type="InterPro" id="IPR036864">
    <property type="entry name" value="Zn2-C6_fun-type_DNA-bd_sf"/>
</dbReference>
<keyword evidence="1" id="KW-0479">Metal-binding</keyword>
<dbReference type="GO" id="GO:0006351">
    <property type="term" value="P:DNA-templated transcription"/>
    <property type="evidence" value="ECO:0007669"/>
    <property type="project" value="InterPro"/>
</dbReference>
<dbReference type="SMART" id="SM00906">
    <property type="entry name" value="Fungal_trans"/>
    <property type="match status" value="1"/>
</dbReference>
<dbReference type="AlphaFoldDB" id="A0A2V1D4U1"/>
<dbReference type="PROSITE" id="PS50048">
    <property type="entry name" value="ZN2_CY6_FUNGAL_2"/>
    <property type="match status" value="1"/>
</dbReference>
<protein>
    <recommendedName>
        <fullName evidence="4">Zn(2)-C6 fungal-type domain-containing protein</fullName>
    </recommendedName>
</protein>
<dbReference type="PANTHER" id="PTHR47654:SF5">
    <property type="entry name" value="TRANSCRIPTION FACTOR DOMAIN-CONTAINING PROTEIN"/>
    <property type="match status" value="1"/>
</dbReference>
<dbReference type="InterPro" id="IPR001138">
    <property type="entry name" value="Zn2Cys6_DnaBD"/>
</dbReference>
<organism evidence="5 6">
    <name type="scientific">Periconia macrospinosa</name>
    <dbReference type="NCBI Taxonomy" id="97972"/>
    <lineage>
        <taxon>Eukaryota</taxon>
        <taxon>Fungi</taxon>
        <taxon>Dikarya</taxon>
        <taxon>Ascomycota</taxon>
        <taxon>Pezizomycotina</taxon>
        <taxon>Dothideomycetes</taxon>
        <taxon>Pleosporomycetidae</taxon>
        <taxon>Pleosporales</taxon>
        <taxon>Massarineae</taxon>
        <taxon>Periconiaceae</taxon>
        <taxon>Periconia</taxon>
    </lineage>
</organism>
<gene>
    <name evidence="5" type="ORF">DM02DRAFT_733804</name>
</gene>
<dbReference type="Pfam" id="PF04082">
    <property type="entry name" value="Fungal_trans"/>
    <property type="match status" value="1"/>
</dbReference>
<dbReference type="OrthoDB" id="5296287at2759"/>
<feature type="domain" description="Zn(2)-C6 fungal-type" evidence="4">
    <location>
        <begin position="51"/>
        <end position="81"/>
    </location>
</feature>
<dbReference type="GO" id="GO:0000981">
    <property type="term" value="F:DNA-binding transcription factor activity, RNA polymerase II-specific"/>
    <property type="evidence" value="ECO:0007669"/>
    <property type="project" value="InterPro"/>
</dbReference>
<dbReference type="EMBL" id="KZ805703">
    <property type="protein sequence ID" value="PVH92244.1"/>
    <property type="molecule type" value="Genomic_DNA"/>
</dbReference>
<dbReference type="CDD" id="cd12148">
    <property type="entry name" value="fungal_TF_MHR"/>
    <property type="match status" value="1"/>
</dbReference>
<dbReference type="Proteomes" id="UP000244855">
    <property type="component" value="Unassembled WGS sequence"/>
</dbReference>